<comment type="caution">
    <text evidence="2">The sequence shown here is derived from an EMBL/GenBank/DDBJ whole genome shotgun (WGS) entry which is preliminary data.</text>
</comment>
<name>A0A9P6G4Y0_9PLEO</name>
<evidence type="ECO:0000313" key="3">
    <source>
        <dbReference type="Proteomes" id="UP000756921"/>
    </source>
</evidence>
<dbReference type="CDD" id="cd07067">
    <property type="entry name" value="HP_PGM_like"/>
    <property type="match status" value="1"/>
</dbReference>
<evidence type="ECO:0000256" key="1">
    <source>
        <dbReference type="SAM" id="MobiDB-lite"/>
    </source>
</evidence>
<feature type="region of interest" description="Disordered" evidence="1">
    <location>
        <begin position="297"/>
        <end position="323"/>
    </location>
</feature>
<organism evidence="2 3">
    <name type="scientific">Paraphaeosphaeria minitans</name>
    <dbReference type="NCBI Taxonomy" id="565426"/>
    <lineage>
        <taxon>Eukaryota</taxon>
        <taxon>Fungi</taxon>
        <taxon>Dikarya</taxon>
        <taxon>Ascomycota</taxon>
        <taxon>Pezizomycotina</taxon>
        <taxon>Dothideomycetes</taxon>
        <taxon>Pleosporomycetidae</taxon>
        <taxon>Pleosporales</taxon>
        <taxon>Massarineae</taxon>
        <taxon>Didymosphaeriaceae</taxon>
        <taxon>Paraphaeosphaeria</taxon>
    </lineage>
</organism>
<dbReference type="SUPFAM" id="SSF53254">
    <property type="entry name" value="Phosphoglycerate mutase-like"/>
    <property type="match status" value="1"/>
</dbReference>
<proteinExistence type="predicted"/>
<keyword evidence="3" id="KW-1185">Reference proteome</keyword>
<dbReference type="InterPro" id="IPR029033">
    <property type="entry name" value="His_PPase_superfam"/>
</dbReference>
<dbReference type="EMBL" id="WJXW01000018">
    <property type="protein sequence ID" value="KAF9728778.1"/>
    <property type="molecule type" value="Genomic_DNA"/>
</dbReference>
<reference evidence="2" key="1">
    <citation type="journal article" date="2020" name="Mol. Plant Microbe Interact.">
        <title>Genome Sequence of the Biocontrol Agent Coniothyrium minitans strain Conio (IMI 134523).</title>
        <authorList>
            <person name="Patel D."/>
            <person name="Shittu T.A."/>
            <person name="Baroncelli R."/>
            <person name="Muthumeenakshi S."/>
            <person name="Osborne T.H."/>
            <person name="Janganan T.K."/>
            <person name="Sreenivasaprasad S."/>
        </authorList>
    </citation>
    <scope>NUCLEOTIDE SEQUENCE</scope>
    <source>
        <strain evidence="2">Conio</strain>
    </source>
</reference>
<protein>
    <submittedName>
        <fullName evidence="2">Phosphoglycerate mutase</fullName>
    </submittedName>
</protein>
<dbReference type="PANTHER" id="PTHR48100:SF1">
    <property type="entry name" value="HISTIDINE PHOSPHATASE FAMILY PROTEIN-RELATED"/>
    <property type="match status" value="1"/>
</dbReference>
<dbReference type="Gene3D" id="3.40.50.1240">
    <property type="entry name" value="Phosphoglycerate mutase-like"/>
    <property type="match status" value="1"/>
</dbReference>
<dbReference type="InterPro" id="IPR013078">
    <property type="entry name" value="His_Pase_superF_clade-1"/>
</dbReference>
<accession>A0A9P6G4Y0</accession>
<dbReference type="PANTHER" id="PTHR48100">
    <property type="entry name" value="BROAD-SPECIFICITY PHOSPHATASE YOR283W-RELATED"/>
    <property type="match status" value="1"/>
</dbReference>
<sequence>MSSSASDSPKSFHYEFETLKGYFAQSEDPTDDSKFDFIKEEFGLLERRYDTDTDAEKEQGQWRRFEKLVRDLNKKSGDEESVKVLFLGRHGQGHHNVAESKYGTKAWDCYWSMLDGADGVIWSDALLTEVGQGQAKDVNGLWQKLLPKGIPTPETYYVSPLTRTIETADLSFKGLNLPHDKQYRPYIKELVREVLGVHTCDRRSTASHILKAFPHITLEPNFSEPDVLWEADYREPRSALQNRLSALLDDIFENDDGVFLSLTSHSGAIRSILAAIGHRTFVLQTGGVIPVLVKAKRVEGPRNKPPKEPSDAPPECKEPPVGV</sequence>
<dbReference type="GO" id="GO:0016791">
    <property type="term" value="F:phosphatase activity"/>
    <property type="evidence" value="ECO:0007669"/>
    <property type="project" value="TreeGrafter"/>
</dbReference>
<dbReference type="SMART" id="SM00855">
    <property type="entry name" value="PGAM"/>
    <property type="match status" value="1"/>
</dbReference>
<dbReference type="Proteomes" id="UP000756921">
    <property type="component" value="Unassembled WGS sequence"/>
</dbReference>
<gene>
    <name evidence="2" type="ORF">PMIN01_13158</name>
</gene>
<dbReference type="Pfam" id="PF00300">
    <property type="entry name" value="His_Phos_1"/>
    <property type="match status" value="1"/>
</dbReference>
<dbReference type="InterPro" id="IPR050275">
    <property type="entry name" value="PGM_Phosphatase"/>
</dbReference>
<dbReference type="AlphaFoldDB" id="A0A9P6G4Y0"/>
<evidence type="ECO:0000313" key="2">
    <source>
        <dbReference type="EMBL" id="KAF9728778.1"/>
    </source>
</evidence>
<dbReference type="GO" id="GO:0005737">
    <property type="term" value="C:cytoplasm"/>
    <property type="evidence" value="ECO:0007669"/>
    <property type="project" value="TreeGrafter"/>
</dbReference>
<dbReference type="OrthoDB" id="496981at2759"/>